<evidence type="ECO:0000313" key="4">
    <source>
        <dbReference type="EMBL" id="ACB77668.1"/>
    </source>
</evidence>
<name>B1ZRL8_OPITP</name>
<dbReference type="STRING" id="452637.Oter_4397"/>
<feature type="region of interest" description="Disordered" evidence="1">
    <location>
        <begin position="204"/>
        <end position="226"/>
    </location>
</feature>
<sequence>MKKITKTGVVGLGLAFMLGAAFAADPMTKDLEKTSGKEFDQRFLSHMLQHHQQGLEMAKLAAARAQQPGLKRQAENTARMQEKDIKEMKTMLGEKVSSHATSESGHSGAHGQTSGQAATSHSAAAPATSHKSGSMHDASGSHAAMPGMHESMKDTMMSRLQSASGAEFDRVFVEQMTKHHRMGAEMAQLAGKRASSDEVKEFAEKAAKEQEHDIDQLKRYQTMATE</sequence>
<evidence type="ECO:0000256" key="1">
    <source>
        <dbReference type="SAM" id="MobiDB-lite"/>
    </source>
</evidence>
<dbReference type="InterPro" id="IPR005183">
    <property type="entry name" value="DUF305_CopM-like"/>
</dbReference>
<dbReference type="KEGG" id="ote:Oter_4397"/>
<keyword evidence="2" id="KW-0732">Signal</keyword>
<feature type="region of interest" description="Disordered" evidence="1">
    <location>
        <begin position="92"/>
        <end position="148"/>
    </location>
</feature>
<dbReference type="RefSeq" id="WP_012377182.1">
    <property type="nucleotide sequence ID" value="NC_010571.1"/>
</dbReference>
<organism evidence="4 5">
    <name type="scientific">Opitutus terrae (strain DSM 11246 / JCM 15787 / PB90-1)</name>
    <dbReference type="NCBI Taxonomy" id="452637"/>
    <lineage>
        <taxon>Bacteria</taxon>
        <taxon>Pseudomonadati</taxon>
        <taxon>Verrucomicrobiota</taxon>
        <taxon>Opitutia</taxon>
        <taxon>Opitutales</taxon>
        <taxon>Opitutaceae</taxon>
        <taxon>Opitutus</taxon>
    </lineage>
</organism>
<dbReference type="HOGENOM" id="CLU_1223740_0_0_0"/>
<dbReference type="PANTHER" id="PTHR36933">
    <property type="entry name" value="SLL0788 PROTEIN"/>
    <property type="match status" value="1"/>
</dbReference>
<dbReference type="Proteomes" id="UP000007013">
    <property type="component" value="Chromosome"/>
</dbReference>
<protein>
    <recommendedName>
        <fullName evidence="3">DUF305 domain-containing protein</fullName>
    </recommendedName>
</protein>
<dbReference type="EMBL" id="CP001032">
    <property type="protein sequence ID" value="ACB77668.1"/>
    <property type="molecule type" value="Genomic_DNA"/>
</dbReference>
<gene>
    <name evidence="4" type="ordered locus">Oter_4397</name>
</gene>
<dbReference type="OrthoDB" id="8603558at2"/>
<feature type="compositionally biased region" description="Polar residues" evidence="1">
    <location>
        <begin position="98"/>
        <end position="116"/>
    </location>
</feature>
<feature type="chain" id="PRO_5002772033" description="DUF305 domain-containing protein" evidence="2">
    <location>
        <begin position="24"/>
        <end position="226"/>
    </location>
</feature>
<evidence type="ECO:0000256" key="2">
    <source>
        <dbReference type="SAM" id="SignalP"/>
    </source>
</evidence>
<proteinExistence type="predicted"/>
<dbReference type="Gene3D" id="1.20.1260.10">
    <property type="match status" value="2"/>
</dbReference>
<dbReference type="InterPro" id="IPR012347">
    <property type="entry name" value="Ferritin-like"/>
</dbReference>
<dbReference type="PANTHER" id="PTHR36933:SF1">
    <property type="entry name" value="SLL0788 PROTEIN"/>
    <property type="match status" value="1"/>
</dbReference>
<keyword evidence="5" id="KW-1185">Reference proteome</keyword>
<feature type="domain" description="DUF305" evidence="3">
    <location>
        <begin position="40"/>
        <end position="219"/>
    </location>
</feature>
<evidence type="ECO:0000259" key="3">
    <source>
        <dbReference type="Pfam" id="PF03713"/>
    </source>
</evidence>
<feature type="signal peptide" evidence="2">
    <location>
        <begin position="1"/>
        <end position="23"/>
    </location>
</feature>
<accession>B1ZRL8</accession>
<reference evidence="4 5" key="1">
    <citation type="journal article" date="2011" name="J. Bacteriol.">
        <title>Genome sequence of the verrucomicrobium Opitutus terrae PB90-1, an abundant inhabitant of rice paddy soil ecosystems.</title>
        <authorList>
            <person name="van Passel M.W."/>
            <person name="Kant R."/>
            <person name="Palva A."/>
            <person name="Copeland A."/>
            <person name="Lucas S."/>
            <person name="Lapidus A."/>
            <person name="Glavina del Rio T."/>
            <person name="Pitluck S."/>
            <person name="Goltsman E."/>
            <person name="Clum A."/>
            <person name="Sun H."/>
            <person name="Schmutz J."/>
            <person name="Larimer F.W."/>
            <person name="Land M.L."/>
            <person name="Hauser L."/>
            <person name="Kyrpides N."/>
            <person name="Mikhailova N."/>
            <person name="Richardson P.P."/>
            <person name="Janssen P.H."/>
            <person name="de Vos W.M."/>
            <person name="Smidt H."/>
        </authorList>
    </citation>
    <scope>NUCLEOTIDE SEQUENCE [LARGE SCALE GENOMIC DNA]</scope>
    <source>
        <strain evidence="5">DSM 11246 / JCM 15787 / PB90-1</strain>
    </source>
</reference>
<dbReference type="Pfam" id="PF03713">
    <property type="entry name" value="DUF305"/>
    <property type="match status" value="1"/>
</dbReference>
<dbReference type="AlphaFoldDB" id="B1ZRL8"/>
<feature type="compositionally biased region" description="Low complexity" evidence="1">
    <location>
        <begin position="117"/>
        <end position="130"/>
    </location>
</feature>
<evidence type="ECO:0000313" key="5">
    <source>
        <dbReference type="Proteomes" id="UP000007013"/>
    </source>
</evidence>
<feature type="compositionally biased region" description="Basic and acidic residues" evidence="1">
    <location>
        <begin position="204"/>
        <end position="218"/>
    </location>
</feature>
<dbReference type="eggNOG" id="COG3544">
    <property type="taxonomic scope" value="Bacteria"/>
</dbReference>